<dbReference type="PANTHER" id="PTHR23534">
    <property type="entry name" value="MFS PERMEASE"/>
    <property type="match status" value="1"/>
</dbReference>
<dbReference type="HOGENOM" id="CLU_047644_2_0_1"/>
<dbReference type="PaxDb" id="2850-Phatr49343"/>
<dbReference type="GeneID" id="7195600"/>
<feature type="transmembrane region" description="Helical" evidence="1">
    <location>
        <begin position="44"/>
        <end position="72"/>
    </location>
</feature>
<protein>
    <submittedName>
        <fullName evidence="2">Uncharacterized protein</fullName>
    </submittedName>
</protein>
<organism evidence="2 3">
    <name type="scientific">Phaeodactylum tricornutum (strain CCAP 1055/1)</name>
    <dbReference type="NCBI Taxonomy" id="556484"/>
    <lineage>
        <taxon>Eukaryota</taxon>
        <taxon>Sar</taxon>
        <taxon>Stramenopiles</taxon>
        <taxon>Ochrophyta</taxon>
        <taxon>Bacillariophyta</taxon>
        <taxon>Bacillariophyceae</taxon>
        <taxon>Bacillariophycidae</taxon>
        <taxon>Naviculales</taxon>
        <taxon>Phaeodactylaceae</taxon>
        <taxon>Phaeodactylum</taxon>
    </lineage>
</organism>
<proteinExistence type="predicted"/>
<keyword evidence="1" id="KW-0472">Membrane</keyword>
<feature type="transmembrane region" description="Helical" evidence="1">
    <location>
        <begin position="426"/>
        <end position="448"/>
    </location>
</feature>
<feature type="transmembrane region" description="Helical" evidence="1">
    <location>
        <begin position="393"/>
        <end position="414"/>
    </location>
</feature>
<feature type="transmembrane region" description="Helical" evidence="1">
    <location>
        <begin position="302"/>
        <end position="318"/>
    </location>
</feature>
<feature type="transmembrane region" description="Helical" evidence="1">
    <location>
        <begin position="355"/>
        <end position="381"/>
    </location>
</feature>
<dbReference type="KEGG" id="pti:PHATRDRAFT_49343"/>
<dbReference type="RefSeq" id="XP_002184038.1">
    <property type="nucleotide sequence ID" value="XM_002184002.1"/>
</dbReference>
<sequence length="465" mass="49928">MMTPREKPSLTPLPADGAYEESCGVVEELESCPRLLSGLERWNVFFCVFAWACTACNVTLVVGTGAVVMLSIGGTDSSTSLPLGAYFFGASIVSLTVTPWIFERWGRKIGFLVGITFGLIGTALGAASIVARSPPLLLVASVWFGMATGVGFFLRFAAVELVPTHFSSKAVTLVVSGGCVAAFAGPESAQATKDLFLNSQGQFEYLGVFFMTGVFNVANILCISLIHFRSSERSAGDDGAESEPLQRNRSEFVAMLRTRAFIVPVLFASTCWAAMSLPMSILRVTMGELGYSNRESLTVLELHFLSMYAPGFFSGALISKYGPSWACRLAVAVFAMAVLFMLVSESAETGSLATWILGMMLAGIAWNIGFSGATVWLLGVYRSSLRYKGWVQAANDTGMFAMSGVWIFSTSYISEAGGGGLDGWKTVNFVVVGFVGFASILLSSSILFQCRHLEYQHGDTKSDKQ</sequence>
<dbReference type="InterPro" id="IPR011701">
    <property type="entry name" value="MFS"/>
</dbReference>
<evidence type="ECO:0000313" key="3">
    <source>
        <dbReference type="Proteomes" id="UP000000759"/>
    </source>
</evidence>
<feature type="transmembrane region" description="Helical" evidence="1">
    <location>
        <begin position="166"/>
        <end position="185"/>
    </location>
</feature>
<dbReference type="Pfam" id="PF07690">
    <property type="entry name" value="MFS_1"/>
    <property type="match status" value="1"/>
</dbReference>
<keyword evidence="3" id="KW-1185">Reference proteome</keyword>
<keyword evidence="1" id="KW-1133">Transmembrane helix</keyword>
<evidence type="ECO:0000256" key="1">
    <source>
        <dbReference type="SAM" id="Phobius"/>
    </source>
</evidence>
<dbReference type="Gene3D" id="1.20.1250.20">
    <property type="entry name" value="MFS general substrate transporter like domains"/>
    <property type="match status" value="1"/>
</dbReference>
<feature type="transmembrane region" description="Helical" evidence="1">
    <location>
        <begin position="109"/>
        <end position="130"/>
    </location>
</feature>
<dbReference type="InterPro" id="IPR036259">
    <property type="entry name" value="MFS_trans_sf"/>
</dbReference>
<accession>B7GAA2</accession>
<dbReference type="InParanoid" id="B7GAA2"/>
<feature type="transmembrane region" description="Helical" evidence="1">
    <location>
        <begin position="136"/>
        <end position="154"/>
    </location>
</feature>
<dbReference type="Proteomes" id="UP000000759">
    <property type="component" value="Chromosome 21"/>
</dbReference>
<feature type="transmembrane region" description="Helical" evidence="1">
    <location>
        <begin position="260"/>
        <end position="282"/>
    </location>
</feature>
<feature type="transmembrane region" description="Helical" evidence="1">
    <location>
        <begin position="205"/>
        <end position="226"/>
    </location>
</feature>
<name>B7GAA2_PHATC</name>
<dbReference type="AlphaFoldDB" id="B7GAA2"/>
<dbReference type="EMBL" id="CM000623">
    <property type="protein sequence ID" value="EEC44707.1"/>
    <property type="molecule type" value="Genomic_DNA"/>
</dbReference>
<dbReference type="OrthoDB" id="45895at2759"/>
<dbReference type="GO" id="GO:0022857">
    <property type="term" value="F:transmembrane transporter activity"/>
    <property type="evidence" value="ECO:0007669"/>
    <property type="project" value="InterPro"/>
</dbReference>
<dbReference type="SUPFAM" id="SSF103473">
    <property type="entry name" value="MFS general substrate transporter"/>
    <property type="match status" value="1"/>
</dbReference>
<keyword evidence="1" id="KW-0812">Transmembrane</keyword>
<dbReference type="PANTHER" id="PTHR23534:SF1">
    <property type="entry name" value="MAJOR FACILITATOR SUPERFAMILY PROTEIN"/>
    <property type="match status" value="1"/>
</dbReference>
<feature type="transmembrane region" description="Helical" evidence="1">
    <location>
        <begin position="84"/>
        <end position="102"/>
    </location>
</feature>
<reference evidence="2 3" key="1">
    <citation type="journal article" date="2008" name="Nature">
        <title>The Phaeodactylum genome reveals the evolutionary history of diatom genomes.</title>
        <authorList>
            <person name="Bowler C."/>
            <person name="Allen A.E."/>
            <person name="Badger J.H."/>
            <person name="Grimwood J."/>
            <person name="Jabbari K."/>
            <person name="Kuo A."/>
            <person name="Maheswari U."/>
            <person name="Martens C."/>
            <person name="Maumus F."/>
            <person name="Otillar R.P."/>
            <person name="Rayko E."/>
            <person name="Salamov A."/>
            <person name="Vandepoele K."/>
            <person name="Beszteri B."/>
            <person name="Gruber A."/>
            <person name="Heijde M."/>
            <person name="Katinka M."/>
            <person name="Mock T."/>
            <person name="Valentin K."/>
            <person name="Verret F."/>
            <person name="Berges J.A."/>
            <person name="Brownlee C."/>
            <person name="Cadoret J.P."/>
            <person name="Chiovitti A."/>
            <person name="Choi C.J."/>
            <person name="Coesel S."/>
            <person name="De Martino A."/>
            <person name="Detter J.C."/>
            <person name="Durkin C."/>
            <person name="Falciatore A."/>
            <person name="Fournet J."/>
            <person name="Haruta M."/>
            <person name="Huysman M.J."/>
            <person name="Jenkins B.D."/>
            <person name="Jiroutova K."/>
            <person name="Jorgensen R.E."/>
            <person name="Joubert Y."/>
            <person name="Kaplan A."/>
            <person name="Kroger N."/>
            <person name="Kroth P.G."/>
            <person name="La Roche J."/>
            <person name="Lindquist E."/>
            <person name="Lommer M."/>
            <person name="Martin-Jezequel V."/>
            <person name="Lopez P.J."/>
            <person name="Lucas S."/>
            <person name="Mangogna M."/>
            <person name="McGinnis K."/>
            <person name="Medlin L.K."/>
            <person name="Montsant A."/>
            <person name="Oudot-Le Secq M.P."/>
            <person name="Napoli C."/>
            <person name="Obornik M."/>
            <person name="Parker M.S."/>
            <person name="Petit J.L."/>
            <person name="Porcel B.M."/>
            <person name="Poulsen N."/>
            <person name="Robison M."/>
            <person name="Rychlewski L."/>
            <person name="Rynearson T.A."/>
            <person name="Schmutz J."/>
            <person name="Shapiro H."/>
            <person name="Siaut M."/>
            <person name="Stanley M."/>
            <person name="Sussman M.R."/>
            <person name="Taylor A.R."/>
            <person name="Vardi A."/>
            <person name="von Dassow P."/>
            <person name="Vyverman W."/>
            <person name="Willis A."/>
            <person name="Wyrwicz L.S."/>
            <person name="Rokhsar D.S."/>
            <person name="Weissenbach J."/>
            <person name="Armbrust E.V."/>
            <person name="Green B.R."/>
            <person name="Van de Peer Y."/>
            <person name="Grigoriev I.V."/>
        </authorList>
    </citation>
    <scope>NUCLEOTIDE SEQUENCE [LARGE SCALE GENOMIC DNA]</scope>
    <source>
        <strain evidence="2 3">CCAP 1055/1</strain>
    </source>
</reference>
<dbReference type="eggNOG" id="ENOG502SB8R">
    <property type="taxonomic scope" value="Eukaryota"/>
</dbReference>
<dbReference type="OMA" id="QWHIVAM"/>
<reference evidence="3" key="2">
    <citation type="submission" date="2008-08" db="EMBL/GenBank/DDBJ databases">
        <authorList>
            <consortium name="Diatom Consortium"/>
            <person name="Grigoriev I."/>
            <person name="Grimwood J."/>
            <person name="Kuo A."/>
            <person name="Otillar R.P."/>
            <person name="Salamov A."/>
            <person name="Detter J.C."/>
            <person name="Lindquist E."/>
            <person name="Shapiro H."/>
            <person name="Lucas S."/>
            <person name="Glavina del Rio T."/>
            <person name="Pitluck S."/>
            <person name="Rokhsar D."/>
            <person name="Bowler C."/>
        </authorList>
    </citation>
    <scope>GENOME REANNOTATION</scope>
    <source>
        <strain evidence="3">CCAP 1055/1</strain>
    </source>
</reference>
<gene>
    <name evidence="2" type="ORF">PHATRDRAFT_49343</name>
</gene>
<evidence type="ECO:0000313" key="2">
    <source>
        <dbReference type="EMBL" id="EEC44707.1"/>
    </source>
</evidence>
<feature type="transmembrane region" description="Helical" evidence="1">
    <location>
        <begin position="325"/>
        <end position="343"/>
    </location>
</feature>